<reference evidence="3" key="1">
    <citation type="submission" date="2012-09" db="EMBL/GenBank/DDBJ databases">
        <authorList>
            <person name="Martin A.A."/>
        </authorList>
    </citation>
    <scope>NUCLEOTIDE SEQUENCE</scope>
</reference>
<name>A0A0K0DPL3_ANGCA</name>
<evidence type="ECO:0000256" key="1">
    <source>
        <dbReference type="SAM" id="MobiDB-lite"/>
    </source>
</evidence>
<feature type="region of interest" description="Disordered" evidence="1">
    <location>
        <begin position="86"/>
        <end position="114"/>
    </location>
</feature>
<dbReference type="Gene3D" id="3.30.420.610">
    <property type="entry name" value="LOTUS domain-like"/>
    <property type="match status" value="1"/>
</dbReference>
<protein>
    <submittedName>
        <fullName evidence="4">HTH OST-type domain-containing protein</fullName>
    </submittedName>
</protein>
<evidence type="ECO:0000313" key="4">
    <source>
        <dbReference type="WBParaSite" id="ACAC_0001370201-mRNA-1"/>
    </source>
</evidence>
<feature type="compositionally biased region" description="Basic and acidic residues" evidence="1">
    <location>
        <begin position="86"/>
        <end position="95"/>
    </location>
</feature>
<keyword evidence="3" id="KW-1185">Reference proteome</keyword>
<feature type="domain" description="HTH OST-type" evidence="2">
    <location>
        <begin position="18"/>
        <end position="64"/>
    </location>
</feature>
<evidence type="ECO:0000313" key="3">
    <source>
        <dbReference type="Proteomes" id="UP000035642"/>
    </source>
</evidence>
<reference evidence="4" key="2">
    <citation type="submission" date="2017-02" db="UniProtKB">
        <authorList>
            <consortium name="WormBaseParasite"/>
        </authorList>
    </citation>
    <scope>IDENTIFICATION</scope>
</reference>
<evidence type="ECO:0000259" key="2">
    <source>
        <dbReference type="Pfam" id="PF12872"/>
    </source>
</evidence>
<organism evidence="3 4">
    <name type="scientific">Angiostrongylus cantonensis</name>
    <name type="common">Rat lungworm</name>
    <dbReference type="NCBI Taxonomy" id="6313"/>
    <lineage>
        <taxon>Eukaryota</taxon>
        <taxon>Metazoa</taxon>
        <taxon>Ecdysozoa</taxon>
        <taxon>Nematoda</taxon>
        <taxon>Chromadorea</taxon>
        <taxon>Rhabditida</taxon>
        <taxon>Rhabditina</taxon>
        <taxon>Rhabditomorpha</taxon>
        <taxon>Strongyloidea</taxon>
        <taxon>Metastrongylidae</taxon>
        <taxon>Angiostrongylus</taxon>
    </lineage>
</organism>
<proteinExistence type="predicted"/>
<sequence length="168" mass="18922">MMSNSGLDNYLVILNNVLLTKRGGATIPEILKGLEELSGMDGNVKQYGFPNLETLLKSYPDKFHFEGKKWYGKVTKENEDIVRSMATEKPRKRGPDLMAPPGFENQRPSHPKNDRYTLERKQIKPKCFGNVVLGGDVAPLCPHGFNINVVQNQLRDRSTLICRSGFSI</sequence>
<dbReference type="InterPro" id="IPR041966">
    <property type="entry name" value="LOTUS-like"/>
</dbReference>
<dbReference type="AlphaFoldDB" id="A0A0K0DPL3"/>
<dbReference type="InterPro" id="IPR025605">
    <property type="entry name" value="OST-HTH/LOTUS_dom"/>
</dbReference>
<dbReference type="Proteomes" id="UP000035642">
    <property type="component" value="Unassembled WGS sequence"/>
</dbReference>
<accession>A0A0K0DPL3</accession>
<dbReference type="Pfam" id="PF12872">
    <property type="entry name" value="OST-HTH"/>
    <property type="match status" value="1"/>
</dbReference>
<dbReference type="WBParaSite" id="ACAC_0001370201-mRNA-1">
    <property type="protein sequence ID" value="ACAC_0001370201-mRNA-1"/>
    <property type="gene ID" value="ACAC_0001370201"/>
</dbReference>